<dbReference type="Gene3D" id="3.40.50.10470">
    <property type="entry name" value="Translation initiation factor eif-2b, domain 2"/>
    <property type="match status" value="1"/>
</dbReference>
<dbReference type="eggNOG" id="COG0182">
    <property type="taxonomic scope" value="Bacteria"/>
</dbReference>
<dbReference type="NCBIfam" id="TIGR00512">
    <property type="entry name" value="salvage_mtnA"/>
    <property type="match status" value="1"/>
</dbReference>
<name>E4L8N7_9FIRM</name>
<accession>E4L8N7</accession>
<comment type="pathway">
    <text evidence="3">Amino-acid biosynthesis; L-methionine biosynthesis via salvage pathway; L-methionine from S-methyl-5-thio-alpha-D-ribose 1-phosphate: step 1/6.</text>
</comment>
<evidence type="ECO:0000313" key="6">
    <source>
        <dbReference type="Proteomes" id="UP000004594"/>
    </source>
</evidence>
<dbReference type="GO" id="GO:0019509">
    <property type="term" value="P:L-methionine salvage from methylthioadenosine"/>
    <property type="evidence" value="ECO:0007669"/>
    <property type="project" value="UniProtKB-UniRule"/>
</dbReference>
<dbReference type="EC" id="5.3.1.23" evidence="3"/>
<feature type="binding site" evidence="3">
    <location>
        <begin position="44"/>
        <end position="46"/>
    </location>
    <ligand>
        <name>substrate</name>
    </ligand>
</feature>
<dbReference type="OrthoDB" id="9803436at2"/>
<dbReference type="InterPro" id="IPR037171">
    <property type="entry name" value="NagB/RpiA_transferase-like"/>
</dbReference>
<dbReference type="NCBIfam" id="NF004326">
    <property type="entry name" value="PRK05720.1"/>
    <property type="match status" value="1"/>
</dbReference>
<dbReference type="Pfam" id="PF01008">
    <property type="entry name" value="IF-2B"/>
    <property type="match status" value="1"/>
</dbReference>
<dbReference type="EMBL" id="AENT01000016">
    <property type="protein sequence ID" value="EFR42781.1"/>
    <property type="molecule type" value="Genomic_DNA"/>
</dbReference>
<evidence type="ECO:0000256" key="3">
    <source>
        <dbReference type="HAMAP-Rule" id="MF_01678"/>
    </source>
</evidence>
<dbReference type="InterPro" id="IPR011559">
    <property type="entry name" value="Initiation_fac_2B_a/b/d"/>
</dbReference>
<keyword evidence="3" id="KW-0028">Amino-acid biosynthesis</keyword>
<protein>
    <recommendedName>
        <fullName evidence="3">Methylthioribose-1-phosphate isomerase</fullName>
        <shortName evidence="3">M1Pi</shortName>
        <shortName evidence="3">MTR-1-P isomerase</shortName>
        <ecNumber evidence="3">5.3.1.23</ecNumber>
    </recommendedName>
    <alternativeName>
        <fullName evidence="3">S-methyl-5-thioribose-1-phosphate isomerase</fullName>
    </alternativeName>
</protein>
<dbReference type="PANTHER" id="PTHR43475:SF1">
    <property type="entry name" value="METHYLTHIORIBOSE-1-PHOSPHATE ISOMERASE"/>
    <property type="match status" value="1"/>
</dbReference>
<dbReference type="Gene3D" id="1.20.120.420">
    <property type="entry name" value="translation initiation factor eif-2b, domain 1"/>
    <property type="match status" value="1"/>
</dbReference>
<dbReference type="FunFam" id="1.20.120.420:FF:000003">
    <property type="entry name" value="Methylthioribose-1-phosphate isomerase"/>
    <property type="match status" value="1"/>
</dbReference>
<reference evidence="5 6" key="1">
    <citation type="submission" date="2010-11" db="EMBL/GenBank/DDBJ databases">
        <authorList>
            <person name="Durkin A.S."/>
            <person name="Madupu R."/>
            <person name="Torralba M."/>
            <person name="Gillis M."/>
            <person name="Methe B."/>
            <person name="Sutton G."/>
            <person name="Nelson K.E."/>
        </authorList>
    </citation>
    <scope>NUCLEOTIDE SEQUENCE [LARGE SCALE GENOMIC DNA]</scope>
    <source>
        <strain evidence="5 6">UPII 345-E</strain>
    </source>
</reference>
<evidence type="ECO:0000313" key="5">
    <source>
        <dbReference type="EMBL" id="EFR42781.1"/>
    </source>
</evidence>
<feature type="active site" description="Proton donor" evidence="3">
    <location>
        <position position="234"/>
    </location>
</feature>
<keyword evidence="1 3" id="KW-0413">Isomerase</keyword>
<dbReference type="RefSeq" id="WP_007554542.1">
    <property type="nucleotide sequence ID" value="NZ_AENT01000016.1"/>
</dbReference>
<dbReference type="InterPro" id="IPR005251">
    <property type="entry name" value="IF-M1Pi"/>
</dbReference>
<keyword evidence="3" id="KW-0486">Methionine biosynthesis</keyword>
<comment type="catalytic activity">
    <reaction evidence="2 3">
        <text>5-(methylsulfanyl)-alpha-D-ribose 1-phosphate = 5-(methylsulfanyl)-D-ribulose 1-phosphate</text>
        <dbReference type="Rhea" id="RHEA:19989"/>
        <dbReference type="ChEBI" id="CHEBI:58533"/>
        <dbReference type="ChEBI" id="CHEBI:58548"/>
        <dbReference type="EC" id="5.3.1.23"/>
    </reaction>
</comment>
<dbReference type="NCBIfam" id="TIGR00524">
    <property type="entry name" value="eIF-2B_rel"/>
    <property type="match status" value="1"/>
</dbReference>
<dbReference type="HAMAP" id="MF_01678">
    <property type="entry name" value="Salvage_MtnA"/>
    <property type="match status" value="1"/>
</dbReference>
<gene>
    <name evidence="3 5" type="primary">mtnA</name>
    <name evidence="5" type="ORF">HMPREF9220_0957</name>
</gene>
<evidence type="ECO:0000256" key="2">
    <source>
        <dbReference type="ARBA" id="ARBA00052401"/>
    </source>
</evidence>
<dbReference type="PANTHER" id="PTHR43475">
    <property type="entry name" value="METHYLTHIORIBOSE-1-PHOSPHATE ISOMERASE"/>
    <property type="match status" value="1"/>
</dbReference>
<dbReference type="InterPro" id="IPR027363">
    <property type="entry name" value="M1Pi_N"/>
</dbReference>
<feature type="binding site" evidence="3">
    <location>
        <begin position="244"/>
        <end position="245"/>
    </location>
    <ligand>
        <name>substrate</name>
    </ligand>
</feature>
<organism evidence="5 6">
    <name type="scientific">Dialister micraerophilus UPII 345-E</name>
    <dbReference type="NCBI Taxonomy" id="910314"/>
    <lineage>
        <taxon>Bacteria</taxon>
        <taxon>Bacillati</taxon>
        <taxon>Bacillota</taxon>
        <taxon>Negativicutes</taxon>
        <taxon>Veillonellales</taxon>
        <taxon>Veillonellaceae</taxon>
        <taxon>Dialister</taxon>
    </lineage>
</organism>
<comment type="function">
    <text evidence="3">Catalyzes the interconversion of methylthioribose-1-phosphate (MTR-1-P) into methylthioribulose-1-phosphate (MTRu-1-P).</text>
</comment>
<dbReference type="FunFam" id="3.40.50.10470:FF:000006">
    <property type="entry name" value="Methylthioribose-1-phosphate isomerase"/>
    <property type="match status" value="1"/>
</dbReference>
<feature type="site" description="Transition state stabilizer" evidence="3">
    <location>
        <position position="154"/>
    </location>
</feature>
<proteinExistence type="inferred from homology"/>
<dbReference type="Proteomes" id="UP000004594">
    <property type="component" value="Unassembled WGS sequence"/>
</dbReference>
<evidence type="ECO:0000256" key="1">
    <source>
        <dbReference type="ARBA" id="ARBA00023235"/>
    </source>
</evidence>
<feature type="transmembrane region" description="Helical" evidence="4">
    <location>
        <begin position="41"/>
        <end position="62"/>
    </location>
</feature>
<sequence length="341" mass="37982">MNAIKWNNNELIILDQRKLPLTTSYIKCKSYKTVIDAIYTLSVRGAPLIGIAAAYGMVLAAIESQKLPKSRQKDFIINAGNKLKNTRPTAVNLSLVINKILKLTEKSDLKNIINILLKEATDIDKEDQILCDEIANNGIELFKNKTNLKILTHCNTGSLATQGIGTALGIIKKLNLNKQIKCIYIDETRPLLQGSRLTAYELNNEKVPCKLITDSTAAFILKKEKIDAVIVGADRIASNGDTANKIGTYGLAIAAKFHNIPFYIAAPSSTFDFNLKNGNQIIIEERDSKEIKEYNNKEISPKEIDVYNPAFDVTDNTLITGFITEKEILYPPYDISFLKLK</sequence>
<keyword evidence="4" id="KW-0472">Membrane</keyword>
<evidence type="ECO:0000256" key="4">
    <source>
        <dbReference type="SAM" id="Phobius"/>
    </source>
</evidence>
<dbReference type="UniPathway" id="UPA00904">
    <property type="reaction ID" value="UER00874"/>
</dbReference>
<dbReference type="AlphaFoldDB" id="E4L8N7"/>
<comment type="similarity">
    <text evidence="3">Belongs to the EIF-2B alpha/beta/delta subunits family. MtnA subfamily.</text>
</comment>
<comment type="caution">
    <text evidence="5">The sequence shown here is derived from an EMBL/GenBank/DDBJ whole genome shotgun (WGS) entry which is preliminary data.</text>
</comment>
<dbReference type="GO" id="GO:0046523">
    <property type="term" value="F:S-methyl-5-thioribose-1-phosphate isomerase activity"/>
    <property type="evidence" value="ECO:0007669"/>
    <property type="project" value="UniProtKB-UniRule"/>
</dbReference>
<dbReference type="InterPro" id="IPR000649">
    <property type="entry name" value="IF-2B-related"/>
</dbReference>
<dbReference type="InterPro" id="IPR042529">
    <property type="entry name" value="IF_2B-like_C"/>
</dbReference>
<keyword evidence="4" id="KW-1133">Transmembrane helix</keyword>
<keyword evidence="4" id="KW-0812">Transmembrane</keyword>
<feature type="binding site" evidence="3">
    <location>
        <position position="87"/>
    </location>
    <ligand>
        <name>substrate</name>
    </ligand>
</feature>
<dbReference type="SUPFAM" id="SSF100950">
    <property type="entry name" value="NagB/RpiA/CoA transferase-like"/>
    <property type="match status" value="1"/>
</dbReference>
<feature type="binding site" evidence="3">
    <location>
        <position position="193"/>
    </location>
    <ligand>
        <name>substrate</name>
    </ligand>
</feature>